<dbReference type="Proteomes" id="UP001054889">
    <property type="component" value="Unassembled WGS sequence"/>
</dbReference>
<evidence type="ECO:0000313" key="3">
    <source>
        <dbReference type="Proteomes" id="UP001054889"/>
    </source>
</evidence>
<evidence type="ECO:0008006" key="4">
    <source>
        <dbReference type="Google" id="ProtNLM"/>
    </source>
</evidence>
<feature type="compositionally biased region" description="Acidic residues" evidence="1">
    <location>
        <begin position="1"/>
        <end position="11"/>
    </location>
</feature>
<dbReference type="Gene3D" id="3.80.10.10">
    <property type="entry name" value="Ribonuclease Inhibitor"/>
    <property type="match status" value="1"/>
</dbReference>
<sequence>MATDCSDEGEGELGVSGEGAGERGRAAQERHVGGRDCSGSGPALVLGLGFHSLSHKPSDIELATLQFFAVSSFRDNLFMPLKASRSFWNADKSIGKLPNLEFLRISGANAVTKIGAEFVCCGVDNPGSTEVVAFPKLEILIIEDMPNLKEWSFGSEEEASAATTNKEEREGTAAIQIGEAARPRMQLLLCLKGLELLFCPKLRALPRQLGREATSLNWVLLHDLNNLKVVENLPFLSEELPIQNCESLERVTNLQQVSQLRLYLCPNLMCVEKLDNLQQLFLNEDMQEISSLWVPELQEQRQQFHGEDLDVYHWT</sequence>
<gene>
    <name evidence="2" type="primary">gb12998</name>
    <name evidence="2" type="ORF">PR202_gb12998</name>
</gene>
<dbReference type="InterPro" id="IPR032675">
    <property type="entry name" value="LRR_dom_sf"/>
</dbReference>
<organism evidence="2 3">
    <name type="scientific">Eleusine coracana subsp. coracana</name>
    <dbReference type="NCBI Taxonomy" id="191504"/>
    <lineage>
        <taxon>Eukaryota</taxon>
        <taxon>Viridiplantae</taxon>
        <taxon>Streptophyta</taxon>
        <taxon>Embryophyta</taxon>
        <taxon>Tracheophyta</taxon>
        <taxon>Spermatophyta</taxon>
        <taxon>Magnoliopsida</taxon>
        <taxon>Liliopsida</taxon>
        <taxon>Poales</taxon>
        <taxon>Poaceae</taxon>
        <taxon>PACMAD clade</taxon>
        <taxon>Chloridoideae</taxon>
        <taxon>Cynodonteae</taxon>
        <taxon>Eleusininae</taxon>
        <taxon>Eleusine</taxon>
    </lineage>
</organism>
<feature type="compositionally biased region" description="Basic and acidic residues" evidence="1">
    <location>
        <begin position="20"/>
        <end position="34"/>
    </location>
</feature>
<dbReference type="AlphaFoldDB" id="A0AAV5ESM8"/>
<name>A0AAV5ESM8_ELECO</name>
<evidence type="ECO:0000256" key="1">
    <source>
        <dbReference type="SAM" id="MobiDB-lite"/>
    </source>
</evidence>
<protein>
    <recommendedName>
        <fullName evidence="4">Disease resistance protein</fullName>
    </recommendedName>
</protein>
<keyword evidence="3" id="KW-1185">Reference proteome</keyword>
<dbReference type="EMBL" id="BQKI01000078">
    <property type="protein sequence ID" value="GJN25200.1"/>
    <property type="molecule type" value="Genomic_DNA"/>
</dbReference>
<comment type="caution">
    <text evidence="2">The sequence shown here is derived from an EMBL/GenBank/DDBJ whole genome shotgun (WGS) entry which is preliminary data.</text>
</comment>
<evidence type="ECO:0000313" key="2">
    <source>
        <dbReference type="EMBL" id="GJN25200.1"/>
    </source>
</evidence>
<reference evidence="2" key="2">
    <citation type="submission" date="2021-12" db="EMBL/GenBank/DDBJ databases">
        <title>Resequencing data analysis of finger millet.</title>
        <authorList>
            <person name="Hatakeyama M."/>
            <person name="Aluri S."/>
            <person name="Balachadran M.T."/>
            <person name="Sivarajan S.R."/>
            <person name="Poveda L."/>
            <person name="Shimizu-Inatsugi R."/>
            <person name="Schlapbach R."/>
            <person name="Sreeman S.M."/>
            <person name="Shimizu K.K."/>
        </authorList>
    </citation>
    <scope>NUCLEOTIDE SEQUENCE</scope>
</reference>
<reference evidence="2" key="1">
    <citation type="journal article" date="2018" name="DNA Res.">
        <title>Multiple hybrid de novo genome assembly of finger millet, an orphan allotetraploid crop.</title>
        <authorList>
            <person name="Hatakeyama M."/>
            <person name="Aluri S."/>
            <person name="Balachadran M.T."/>
            <person name="Sivarajan S.R."/>
            <person name="Patrignani A."/>
            <person name="Gruter S."/>
            <person name="Poveda L."/>
            <person name="Shimizu-Inatsugi R."/>
            <person name="Baeten J."/>
            <person name="Francoijs K.J."/>
            <person name="Nataraja K.N."/>
            <person name="Reddy Y.A.N."/>
            <person name="Phadnis S."/>
            <person name="Ravikumar R.L."/>
            <person name="Schlapbach R."/>
            <person name="Sreeman S.M."/>
            <person name="Shimizu K.K."/>
        </authorList>
    </citation>
    <scope>NUCLEOTIDE SEQUENCE</scope>
</reference>
<accession>A0AAV5ESM8</accession>
<feature type="region of interest" description="Disordered" evidence="1">
    <location>
        <begin position="1"/>
        <end position="37"/>
    </location>
</feature>
<proteinExistence type="predicted"/>